<evidence type="ECO:0000256" key="2">
    <source>
        <dbReference type="ARBA" id="ARBA00022490"/>
    </source>
</evidence>
<keyword evidence="3" id="KW-0690">Ribosome biogenesis</keyword>
<dbReference type="GO" id="GO:0006364">
    <property type="term" value="P:rRNA processing"/>
    <property type="evidence" value="ECO:0007669"/>
    <property type="project" value="UniProtKB-KW"/>
</dbReference>
<dbReference type="PANTHER" id="PTHR20426">
    <property type="entry name" value="RIBOSOME BIOGENESIS PROTEIN TSR3 HOMOLOG"/>
    <property type="match status" value="1"/>
</dbReference>
<keyword evidence="9" id="KW-1185">Reference proteome</keyword>
<reference evidence="8 9" key="1">
    <citation type="submission" date="2023-05" db="EMBL/GenBank/DDBJ databases">
        <title>A new hyperthermophilic archaea 'Ignisphaera cupida' sp. nov. and description of the family 'Ignisphaeraceae' fam. nov.</title>
        <authorList>
            <person name="Podosokorskaya O.A."/>
            <person name="Elcheninov A.G."/>
            <person name="Klukina A."/>
            <person name="Merkel A.Y."/>
        </authorList>
    </citation>
    <scope>NUCLEOTIDE SEQUENCE [LARGE SCALE GENOMIC DNA]</scope>
    <source>
        <strain evidence="8 9">4213-co</strain>
    </source>
</reference>
<dbReference type="InterPro" id="IPR007177">
    <property type="entry name" value="Tsr3_C"/>
</dbReference>
<proteinExistence type="predicted"/>
<dbReference type="EMBL" id="JASNVW010000001">
    <property type="protein sequence ID" value="MDK6027820.1"/>
    <property type="molecule type" value="Genomic_DNA"/>
</dbReference>
<gene>
    <name evidence="8" type="ORF">QPL79_00350</name>
</gene>
<organism evidence="8 9">
    <name type="scientific">Ignisphaera cupida</name>
    <dbReference type="NCBI Taxonomy" id="3050454"/>
    <lineage>
        <taxon>Archaea</taxon>
        <taxon>Thermoproteota</taxon>
        <taxon>Thermoprotei</taxon>
        <taxon>Desulfurococcales</taxon>
        <taxon>Desulfurococcaceae</taxon>
        <taxon>Ignisphaera</taxon>
    </lineage>
</organism>
<keyword evidence="5" id="KW-0808">Transferase</keyword>
<evidence type="ECO:0000256" key="5">
    <source>
        <dbReference type="ARBA" id="ARBA00022679"/>
    </source>
</evidence>
<dbReference type="Pfam" id="PF04034">
    <property type="entry name" value="Ribo_biogen_C"/>
    <property type="match status" value="1"/>
</dbReference>
<dbReference type="AlphaFoldDB" id="A0ABD4Z653"/>
<dbReference type="NCBIfam" id="NF002621">
    <property type="entry name" value="PRK02287.1"/>
    <property type="match status" value="1"/>
</dbReference>
<sequence length="183" mass="21160">MYSKHEDDPNLCTAEKLIRYGIAKQIHRYSEIPDCSIVLNPLANKYLKSSDRIYIEKCGIVAIDVSWKRGLKILRKIRKGNHRILPILIAANNINYGKPFKLSTAEALIAALLTTGFHEEAMKIASLFKWGQQFIELNKNRIERYMLAQSDEELEQIQRELFSISISQNIKIIDLLHKYVVET</sequence>
<protein>
    <recommendedName>
        <fullName evidence="1">16S rRNA aminocarboxypropyltransferase</fullName>
    </recommendedName>
</protein>
<evidence type="ECO:0000256" key="4">
    <source>
        <dbReference type="ARBA" id="ARBA00022552"/>
    </source>
</evidence>
<dbReference type="GO" id="GO:0016740">
    <property type="term" value="F:transferase activity"/>
    <property type="evidence" value="ECO:0007669"/>
    <property type="project" value="UniProtKB-KW"/>
</dbReference>
<feature type="domain" description="16S/18S rRNA aminocarboxypropyltransferase Tsr3 C-terminal" evidence="7">
    <location>
        <begin position="37"/>
        <end position="161"/>
    </location>
</feature>
<evidence type="ECO:0000313" key="9">
    <source>
        <dbReference type="Proteomes" id="UP001529235"/>
    </source>
</evidence>
<dbReference type="Proteomes" id="UP001529235">
    <property type="component" value="Unassembled WGS sequence"/>
</dbReference>
<dbReference type="PANTHER" id="PTHR20426:SF0">
    <property type="entry name" value="18S RRNA AMINOCARBOXYPROPYLTRANSFERASE"/>
    <property type="match status" value="1"/>
</dbReference>
<dbReference type="InterPro" id="IPR022968">
    <property type="entry name" value="Tsr3-like"/>
</dbReference>
<evidence type="ECO:0000313" key="8">
    <source>
        <dbReference type="EMBL" id="MDK6027820.1"/>
    </source>
</evidence>
<evidence type="ECO:0000256" key="3">
    <source>
        <dbReference type="ARBA" id="ARBA00022517"/>
    </source>
</evidence>
<keyword evidence="2" id="KW-0963">Cytoplasm</keyword>
<name>A0ABD4Z653_9CREN</name>
<keyword evidence="4" id="KW-0698">rRNA processing</keyword>
<keyword evidence="6" id="KW-0949">S-adenosyl-L-methionine</keyword>
<evidence type="ECO:0000259" key="7">
    <source>
        <dbReference type="Pfam" id="PF04034"/>
    </source>
</evidence>
<evidence type="ECO:0000256" key="6">
    <source>
        <dbReference type="ARBA" id="ARBA00022691"/>
    </source>
</evidence>
<accession>A0ABD4Z653</accession>
<evidence type="ECO:0000256" key="1">
    <source>
        <dbReference type="ARBA" id="ARBA00014114"/>
    </source>
</evidence>
<dbReference type="RefSeq" id="WP_285273391.1">
    <property type="nucleotide sequence ID" value="NZ_JASNVW010000001.1"/>
</dbReference>
<comment type="caution">
    <text evidence="8">The sequence shown here is derived from an EMBL/GenBank/DDBJ whole genome shotgun (WGS) entry which is preliminary data.</text>
</comment>